<feature type="region of interest" description="Disordered" evidence="1">
    <location>
        <begin position="77"/>
        <end position="100"/>
    </location>
</feature>
<evidence type="ECO:0000256" key="1">
    <source>
        <dbReference type="SAM" id="MobiDB-lite"/>
    </source>
</evidence>
<dbReference type="OrthoDB" id="4033880at2759"/>
<keyword evidence="3" id="KW-1185">Reference proteome</keyword>
<dbReference type="AlphaFoldDB" id="A0A2I0ALU6"/>
<feature type="region of interest" description="Disordered" evidence="1">
    <location>
        <begin position="1"/>
        <end position="26"/>
    </location>
</feature>
<organism evidence="2 3">
    <name type="scientific">Apostasia shenzhenica</name>
    <dbReference type="NCBI Taxonomy" id="1088818"/>
    <lineage>
        <taxon>Eukaryota</taxon>
        <taxon>Viridiplantae</taxon>
        <taxon>Streptophyta</taxon>
        <taxon>Embryophyta</taxon>
        <taxon>Tracheophyta</taxon>
        <taxon>Spermatophyta</taxon>
        <taxon>Magnoliopsida</taxon>
        <taxon>Liliopsida</taxon>
        <taxon>Asparagales</taxon>
        <taxon>Orchidaceae</taxon>
        <taxon>Apostasioideae</taxon>
        <taxon>Apostasia</taxon>
    </lineage>
</organism>
<sequence length="204" mass="22182">MLTANTGYVHTSSPVFSSQANEPVAPPNLQTVNADFLPQAASVPMQSFRSVAPQISPQVASRNPTLNTGLSPPVVIQQVTTSSGPPTSKPSHDKFETRSSLAKEANLASPRNFAGRRYLREWAGDPRLDAIDYYDGLSRSGSFQAMEEGLYGDFRGDSASIGQVEVSAWWNRISGTQRKESSSADISLYGLLIRGSEWVMHYTP</sequence>
<dbReference type="EMBL" id="KZ451973">
    <property type="protein sequence ID" value="PKA56426.1"/>
    <property type="molecule type" value="Genomic_DNA"/>
</dbReference>
<name>A0A2I0ALU6_9ASPA</name>
<feature type="compositionally biased region" description="Polar residues" evidence="1">
    <location>
        <begin position="1"/>
        <end position="21"/>
    </location>
</feature>
<gene>
    <name evidence="2" type="ORF">AXF42_Ash014929</name>
</gene>
<evidence type="ECO:0000313" key="3">
    <source>
        <dbReference type="Proteomes" id="UP000236161"/>
    </source>
</evidence>
<protein>
    <submittedName>
        <fullName evidence="2">Uncharacterized protein</fullName>
    </submittedName>
</protein>
<evidence type="ECO:0000313" key="2">
    <source>
        <dbReference type="EMBL" id="PKA56426.1"/>
    </source>
</evidence>
<reference evidence="2 3" key="1">
    <citation type="journal article" date="2017" name="Nature">
        <title>The Apostasia genome and the evolution of orchids.</title>
        <authorList>
            <person name="Zhang G.Q."/>
            <person name="Liu K.W."/>
            <person name="Li Z."/>
            <person name="Lohaus R."/>
            <person name="Hsiao Y.Y."/>
            <person name="Niu S.C."/>
            <person name="Wang J.Y."/>
            <person name="Lin Y.C."/>
            <person name="Xu Q."/>
            <person name="Chen L.J."/>
            <person name="Yoshida K."/>
            <person name="Fujiwara S."/>
            <person name="Wang Z.W."/>
            <person name="Zhang Y.Q."/>
            <person name="Mitsuda N."/>
            <person name="Wang M."/>
            <person name="Liu G.H."/>
            <person name="Pecoraro L."/>
            <person name="Huang H.X."/>
            <person name="Xiao X.J."/>
            <person name="Lin M."/>
            <person name="Wu X.Y."/>
            <person name="Wu W.L."/>
            <person name="Chen Y.Y."/>
            <person name="Chang S.B."/>
            <person name="Sakamoto S."/>
            <person name="Ohme-Takagi M."/>
            <person name="Yagi M."/>
            <person name="Zeng S.J."/>
            <person name="Shen C.Y."/>
            <person name="Yeh C.M."/>
            <person name="Luo Y.B."/>
            <person name="Tsai W.C."/>
            <person name="Van de Peer Y."/>
            <person name="Liu Z.J."/>
        </authorList>
    </citation>
    <scope>NUCLEOTIDE SEQUENCE [LARGE SCALE GENOMIC DNA]</scope>
    <source>
        <strain evidence="3">cv. Shenzhen</strain>
        <tissue evidence="2">Stem</tissue>
    </source>
</reference>
<dbReference type="Proteomes" id="UP000236161">
    <property type="component" value="Unassembled WGS sequence"/>
</dbReference>
<proteinExistence type="predicted"/>
<accession>A0A2I0ALU6</accession>